<gene>
    <name evidence="2" type="ORF">BPOR_0107g00010</name>
</gene>
<keyword evidence="3" id="KW-1185">Reference proteome</keyword>
<accession>A0A4Z1KY10</accession>
<protein>
    <submittedName>
        <fullName evidence="2">Uncharacterized protein</fullName>
    </submittedName>
</protein>
<feature type="region of interest" description="Disordered" evidence="1">
    <location>
        <begin position="183"/>
        <end position="203"/>
    </location>
</feature>
<evidence type="ECO:0000313" key="3">
    <source>
        <dbReference type="Proteomes" id="UP000297280"/>
    </source>
</evidence>
<feature type="compositionally biased region" description="Low complexity" evidence="1">
    <location>
        <begin position="184"/>
        <end position="193"/>
    </location>
</feature>
<proteinExistence type="predicted"/>
<evidence type="ECO:0000313" key="2">
    <source>
        <dbReference type="EMBL" id="TGO89475.1"/>
    </source>
</evidence>
<sequence length="584" mass="65860">MNSLEEEMELMRDNPLYKEPFEAHDYDFFLPDLEALNASVIGMQKKYEALEGEHSKNVVAILRHLIRDVKTSSRDKILQKVSCVLLKEKYEQLKAAEEAARKSDLELQLKKDTLSNREQELSQRIKNVSVGSDVQKAFDELLKKFQQVSVSNKEATEEVMKSNPESLNAFMKTLKTSINDVAESSMNSSSTDSMEQLSNSSKKSIDETFKQAKKSIDDSKISIEEGVKNLDESIRSATSVIDEGVKSVTKTITDASITLDSSVDKVKISLEEKTKASIDEFVTSAKATIDDNVKSSNDKFLTSMKEAIGNAIKTGRASADAQKTNLARVTGERDTLELEKSTLQAEKALLDTRVSTLQNRVLTLSNEKSKIAALEKTVINRDEMIKALENTIIPRDNLTQQLLDQSQTIQQLQSIDYEKVLEDQKAIDEAHQKENNNHLDQIRESHIKQLADMENKHARHLEHILNYQNEFVTNLLKVAKVPVAPCPSCAQHEGQIASLKRDRLAKDSEVKILRDQVGTIKGAITSQTELVKLRSTLYEDIMSFKSKKEAREQALASMTKDRDQWRDMHHSCQVRKLKSSKSLV</sequence>
<comment type="caution">
    <text evidence="2">The sequence shown here is derived from an EMBL/GenBank/DDBJ whole genome shotgun (WGS) entry which is preliminary data.</text>
</comment>
<dbReference type="STRING" id="87229.A0A4Z1KY10"/>
<evidence type="ECO:0000256" key="1">
    <source>
        <dbReference type="SAM" id="MobiDB-lite"/>
    </source>
</evidence>
<dbReference type="EMBL" id="PQXO01000107">
    <property type="protein sequence ID" value="TGO89475.1"/>
    <property type="molecule type" value="Genomic_DNA"/>
</dbReference>
<dbReference type="AlphaFoldDB" id="A0A4Z1KY10"/>
<name>A0A4Z1KY10_9HELO</name>
<organism evidence="2 3">
    <name type="scientific">Botrytis porri</name>
    <dbReference type="NCBI Taxonomy" id="87229"/>
    <lineage>
        <taxon>Eukaryota</taxon>
        <taxon>Fungi</taxon>
        <taxon>Dikarya</taxon>
        <taxon>Ascomycota</taxon>
        <taxon>Pezizomycotina</taxon>
        <taxon>Leotiomycetes</taxon>
        <taxon>Helotiales</taxon>
        <taxon>Sclerotiniaceae</taxon>
        <taxon>Botrytis</taxon>
    </lineage>
</organism>
<dbReference type="Proteomes" id="UP000297280">
    <property type="component" value="Unassembled WGS sequence"/>
</dbReference>
<reference evidence="2 3" key="1">
    <citation type="submission" date="2017-12" db="EMBL/GenBank/DDBJ databases">
        <title>Comparative genomics of Botrytis spp.</title>
        <authorList>
            <person name="Valero-Jimenez C.A."/>
            <person name="Tapia P."/>
            <person name="Veloso J."/>
            <person name="Silva-Moreno E."/>
            <person name="Staats M."/>
            <person name="Valdes J.H."/>
            <person name="Van Kan J.A.L."/>
        </authorList>
    </citation>
    <scope>NUCLEOTIDE SEQUENCE [LARGE SCALE GENOMIC DNA]</scope>
    <source>
        <strain evidence="2 3">MUCL3349</strain>
    </source>
</reference>